<comment type="caution">
    <text evidence="2">The sequence shown here is derived from an EMBL/GenBank/DDBJ whole genome shotgun (WGS) entry which is preliminary data.</text>
</comment>
<feature type="region of interest" description="Disordered" evidence="1">
    <location>
        <begin position="1"/>
        <end position="239"/>
    </location>
</feature>
<evidence type="ECO:0000256" key="1">
    <source>
        <dbReference type="SAM" id="MobiDB-lite"/>
    </source>
</evidence>
<feature type="compositionally biased region" description="Basic and acidic residues" evidence="1">
    <location>
        <begin position="18"/>
        <end position="28"/>
    </location>
</feature>
<sequence length="239" mass="26110">EGGPEEGGRSLSRSGSRSRHDPAEKVDSPLRGLESPKSTRRGRGASASNGDRLSFSADKPSRSLRVGQQGPDSLSGLLPLVTSIREAPWQRPPRPPSSQSDRQQQRQAPLPQQLHEQPANLPRMEGEYILGSTQQRLKTLQQVDQHQPDKVNDNLRHEHPEQQQPQQQERETRPTSRDSNSNKGDRTQQRPARGSPGASCTSGGRCSPAAGGQIERSASFSSHSDAQTSVRSDVEAAIR</sequence>
<name>A0A8J4DBG4_9CHLO</name>
<accession>A0A8J4DBG4</accession>
<dbReference type="EMBL" id="BNCQ01000006">
    <property type="protein sequence ID" value="GIL99506.1"/>
    <property type="molecule type" value="Genomic_DNA"/>
</dbReference>
<evidence type="ECO:0000313" key="3">
    <source>
        <dbReference type="Proteomes" id="UP000722791"/>
    </source>
</evidence>
<feature type="compositionally biased region" description="Polar residues" evidence="1">
    <location>
        <begin position="216"/>
        <end position="231"/>
    </location>
</feature>
<organism evidence="2 3">
    <name type="scientific">Volvox reticuliferus</name>
    <dbReference type="NCBI Taxonomy" id="1737510"/>
    <lineage>
        <taxon>Eukaryota</taxon>
        <taxon>Viridiplantae</taxon>
        <taxon>Chlorophyta</taxon>
        <taxon>core chlorophytes</taxon>
        <taxon>Chlorophyceae</taxon>
        <taxon>CS clade</taxon>
        <taxon>Chlamydomonadales</taxon>
        <taxon>Volvocaceae</taxon>
        <taxon>Volvox</taxon>
    </lineage>
</organism>
<gene>
    <name evidence="2" type="ORF">Vretimale_4660</name>
</gene>
<dbReference type="AlphaFoldDB" id="A0A8J4DBG4"/>
<dbReference type="Proteomes" id="UP000722791">
    <property type="component" value="Unassembled WGS sequence"/>
</dbReference>
<feature type="non-terminal residue" evidence="2">
    <location>
        <position position="239"/>
    </location>
</feature>
<feature type="non-terminal residue" evidence="2">
    <location>
        <position position="1"/>
    </location>
</feature>
<feature type="compositionally biased region" description="Polar residues" evidence="1">
    <location>
        <begin position="131"/>
        <end position="145"/>
    </location>
</feature>
<feature type="compositionally biased region" description="Low complexity" evidence="1">
    <location>
        <begin position="97"/>
        <end position="114"/>
    </location>
</feature>
<proteinExistence type="predicted"/>
<reference evidence="2" key="1">
    <citation type="journal article" date="2021" name="Proc. Natl. Acad. Sci. U.S.A.">
        <title>Three genomes in the algal genus Volvox reveal the fate of a haploid sex-determining region after a transition to homothallism.</title>
        <authorList>
            <person name="Yamamoto K."/>
            <person name="Hamaji T."/>
            <person name="Kawai-Toyooka H."/>
            <person name="Matsuzaki R."/>
            <person name="Takahashi F."/>
            <person name="Nishimura Y."/>
            <person name="Kawachi M."/>
            <person name="Noguchi H."/>
            <person name="Minakuchi Y."/>
            <person name="Umen J.G."/>
            <person name="Toyoda A."/>
            <person name="Nozaki H."/>
        </authorList>
    </citation>
    <scope>NUCLEOTIDE SEQUENCE</scope>
    <source>
        <strain evidence="2">NIES-3785</strain>
    </source>
</reference>
<evidence type="ECO:0000313" key="2">
    <source>
        <dbReference type="EMBL" id="GIL99506.1"/>
    </source>
</evidence>
<feature type="compositionally biased region" description="Basic and acidic residues" evidence="1">
    <location>
        <begin position="146"/>
        <end position="161"/>
    </location>
</feature>
<protein>
    <submittedName>
        <fullName evidence="2">Uncharacterized protein</fullName>
    </submittedName>
</protein>